<gene>
    <name evidence="3" type="ORF">IV203_028078</name>
</gene>
<organism evidence="3 4">
    <name type="scientific">Nitzschia inconspicua</name>
    <dbReference type="NCBI Taxonomy" id="303405"/>
    <lineage>
        <taxon>Eukaryota</taxon>
        <taxon>Sar</taxon>
        <taxon>Stramenopiles</taxon>
        <taxon>Ochrophyta</taxon>
        <taxon>Bacillariophyta</taxon>
        <taxon>Bacillariophyceae</taxon>
        <taxon>Bacillariophycidae</taxon>
        <taxon>Bacillariales</taxon>
        <taxon>Bacillariaceae</taxon>
        <taxon>Nitzschia</taxon>
    </lineage>
</organism>
<dbReference type="Pfam" id="PF08332">
    <property type="entry name" value="CaMKII_AD"/>
    <property type="match status" value="4"/>
</dbReference>
<dbReference type="Proteomes" id="UP000693970">
    <property type="component" value="Unassembled WGS sequence"/>
</dbReference>
<dbReference type="GO" id="GO:0004683">
    <property type="term" value="F:calcium/calmodulin-dependent protein kinase activity"/>
    <property type="evidence" value="ECO:0007669"/>
    <property type="project" value="InterPro"/>
</dbReference>
<comment type="caution">
    <text evidence="3">The sequence shown here is derived from an EMBL/GenBank/DDBJ whole genome shotgun (WGS) entry which is preliminary data.</text>
</comment>
<dbReference type="GO" id="GO:0005516">
    <property type="term" value="F:calmodulin binding"/>
    <property type="evidence" value="ECO:0007669"/>
    <property type="project" value="InterPro"/>
</dbReference>
<feature type="compositionally biased region" description="Basic and acidic residues" evidence="1">
    <location>
        <begin position="97"/>
        <end position="112"/>
    </location>
</feature>
<feature type="compositionally biased region" description="Low complexity" evidence="1">
    <location>
        <begin position="31"/>
        <end position="46"/>
    </location>
</feature>
<protein>
    <submittedName>
        <fullName evidence="3">Calcium/calmodulin dependent protein kinase II association-domain containing protein</fullName>
    </submittedName>
</protein>
<name>A0A9K3Q3V9_9STRA</name>
<evidence type="ECO:0000313" key="4">
    <source>
        <dbReference type="Proteomes" id="UP000693970"/>
    </source>
</evidence>
<proteinExistence type="predicted"/>
<keyword evidence="4" id="KW-1185">Reference proteome</keyword>
<feature type="domain" description="Calcium/calmodulin-dependent protein kinase II association-domain" evidence="2">
    <location>
        <begin position="124"/>
        <end position="244"/>
    </location>
</feature>
<feature type="region of interest" description="Disordered" evidence="1">
    <location>
        <begin position="31"/>
        <end position="54"/>
    </location>
</feature>
<dbReference type="InterPro" id="IPR011944">
    <property type="entry name" value="Steroid_delta5-4_isomerase"/>
</dbReference>
<dbReference type="AlphaFoldDB" id="A0A9K3Q3V9"/>
<feature type="region of interest" description="Disordered" evidence="1">
    <location>
        <begin position="92"/>
        <end position="121"/>
    </location>
</feature>
<feature type="domain" description="Calcium/calmodulin-dependent protein kinase II association-domain" evidence="2">
    <location>
        <begin position="256"/>
        <end position="373"/>
    </location>
</feature>
<keyword evidence="3" id="KW-0808">Transferase</keyword>
<dbReference type="InterPro" id="IPR013543">
    <property type="entry name" value="Ca/CaM-dep_prot_kinase-assoc"/>
</dbReference>
<keyword evidence="3" id="KW-0418">Kinase</keyword>
<feature type="domain" description="Calcium/calmodulin-dependent protein kinase II association-domain" evidence="2">
    <location>
        <begin position="398"/>
        <end position="517"/>
    </location>
</feature>
<evidence type="ECO:0000256" key="1">
    <source>
        <dbReference type="SAM" id="MobiDB-lite"/>
    </source>
</evidence>
<dbReference type="NCBIfam" id="TIGR02246">
    <property type="entry name" value="SgcJ/EcaC family oxidoreductase"/>
    <property type="match status" value="3"/>
</dbReference>
<reference evidence="3" key="1">
    <citation type="journal article" date="2021" name="Sci. Rep.">
        <title>Diploid genomic architecture of Nitzschia inconspicua, an elite biomass production diatom.</title>
        <authorList>
            <person name="Oliver A."/>
            <person name="Podell S."/>
            <person name="Pinowska A."/>
            <person name="Traller J.C."/>
            <person name="Smith S.R."/>
            <person name="McClure R."/>
            <person name="Beliaev A."/>
            <person name="Bohutskyi P."/>
            <person name="Hill E.A."/>
            <person name="Rabines A."/>
            <person name="Zheng H."/>
            <person name="Allen L.Z."/>
            <person name="Kuo A."/>
            <person name="Grigoriev I.V."/>
            <person name="Allen A.E."/>
            <person name="Hazlebeck D."/>
            <person name="Allen E.E."/>
        </authorList>
    </citation>
    <scope>NUCLEOTIDE SEQUENCE</scope>
    <source>
        <strain evidence="3">Hildebrandi</strain>
    </source>
</reference>
<evidence type="ECO:0000313" key="3">
    <source>
        <dbReference type="EMBL" id="KAG7370332.1"/>
    </source>
</evidence>
<reference evidence="3" key="2">
    <citation type="submission" date="2021-04" db="EMBL/GenBank/DDBJ databases">
        <authorList>
            <person name="Podell S."/>
        </authorList>
    </citation>
    <scope>NUCLEOTIDE SEQUENCE</scope>
    <source>
        <strain evidence="3">Hildebrandi</strain>
    </source>
</reference>
<dbReference type="EMBL" id="JAGRRH010000005">
    <property type="protein sequence ID" value="KAG7370332.1"/>
    <property type="molecule type" value="Genomic_DNA"/>
</dbReference>
<dbReference type="OrthoDB" id="526748at2759"/>
<feature type="domain" description="Calcium/calmodulin-dependent protein kinase II association-domain" evidence="2">
    <location>
        <begin position="542"/>
        <end position="662"/>
    </location>
</feature>
<evidence type="ECO:0000259" key="2">
    <source>
        <dbReference type="Pfam" id="PF08332"/>
    </source>
</evidence>
<sequence>MRFTVTALSVAIAASSLHHFEGGGGVLAFSTSTSTTTTSNRPSVTTAFVGDGRSTRSSSLSQLQMGLLEALFGTDDETTEVKTKKKKKKPFFATPAKVDDDKTTASSKKNDDTTDEPNVELPSQQDVRDLFSLWNDALATLDSDLVVQRYAEDAILLPTVSDTPRDSHDSIKQYFDVFLQRKPQGEILESHVTIGDNGTWCQDVGLYEFTMGDDGSKVKARYSFFYVKEGSQWKIAHHHSSQMPEEIVPNLPCMSEKECRQLFYLWNDALATKDPKIVARRYSKNAVLLPTVSDLPRTSQESIESYFVDFLKREPQGTVLESFVTVGSDWCQDSGIYEFTMKGDQTVRARYSYVYVKEDGEWKIAHHHSSQMPEEIQPLGTAEKDAKANDGVKDILTEQEVRDLFTLWNDALATEDPKQVAKRYSKRSTILLPTISDEPRMDEASITDYFVTFLKSKPQGVITDGVITCGKGWCKDAGVYEFTMGATGTKVLARYSFVYVLEGGEWVIAHHHSSMMPEPVLKKREQLDEDLAKETKLTHISEKDVKKLFDKWNKALKSKDAKKVAALYHPDALLLPTISNVPRNTPKAIEEYFTTFLKNEPQGVIEDRVILTGKNYAEDAGVYEFTMGATGEQVRARYSFVYTRDGTNGEWKISHHHSSAMPEALLDAGEKYKMIESVLFQ</sequence>
<accession>A0A9K3Q3V9</accession>